<dbReference type="Proteomes" id="UP000694554">
    <property type="component" value="Chromosome 10"/>
</dbReference>
<name>A0A8C9E3J7_PHOSS</name>
<dbReference type="Pfam" id="PF12480">
    <property type="entry name" value="GARIL_Rab2_bd"/>
    <property type="match status" value="1"/>
</dbReference>
<reference evidence="3" key="3">
    <citation type="submission" date="2025-09" db="UniProtKB">
        <authorList>
            <consortium name="Ensembl"/>
        </authorList>
    </citation>
    <scope>IDENTIFICATION</scope>
</reference>
<dbReference type="PANTHER" id="PTHR22574">
    <property type="match status" value="1"/>
</dbReference>
<feature type="domain" description="Golgi associated RAB2 interactor protein-like Rab2B-binding" evidence="2">
    <location>
        <begin position="115"/>
        <end position="183"/>
    </location>
</feature>
<gene>
    <name evidence="3" type="primary">GARIN6</name>
</gene>
<dbReference type="InterPro" id="IPR022168">
    <property type="entry name" value="GARIL-like_Rab2B-bd"/>
</dbReference>
<reference evidence="3" key="2">
    <citation type="submission" date="2025-08" db="UniProtKB">
        <authorList>
            <consortium name="Ensembl"/>
        </authorList>
    </citation>
    <scope>IDENTIFICATION</scope>
</reference>
<accession>A0A8C9E3J7</accession>
<dbReference type="GeneTree" id="ENSGT00940000163320"/>
<dbReference type="AlphaFoldDB" id="A0A8C9E3J7"/>
<sequence>MNSQYTLPYYKAEGSLAMSKFNTSMGKLQRHLYKGEYPIFHYAPVFESDFIQVSRKGEVIDVHNWAQMVTVGIVRTSPRLTLPDVMLLAPAAICDDCNRYGPATQERGKKPTQILELTRLLHLNFVKISIHNSKKQQLHLKLTTGRSFYLQLCPPSDTRDLFIQWENLIYILRPPVEAYSSTQVIPARDTLDITGFEEETKGPVANATYFYGRNQDQVSIRSLHINPEVFGATYYDYAGEE</sequence>
<evidence type="ECO:0000313" key="4">
    <source>
        <dbReference type="Proteomes" id="UP000694554"/>
    </source>
</evidence>
<protein>
    <submittedName>
        <fullName evidence="3">Golgi associated RAB2 interactor family member 6</fullName>
    </submittedName>
</protein>
<dbReference type="Ensembl" id="ENSPSNT00000017055.1">
    <property type="protein sequence ID" value="ENSPSNP00000015109.1"/>
    <property type="gene ID" value="ENSPSNG00000011143.1"/>
</dbReference>
<proteinExistence type="inferred from homology"/>
<keyword evidence="4" id="KW-1185">Reference proteome</keyword>
<comment type="similarity">
    <text evidence="1">Belongs to the GARIN family.</text>
</comment>
<dbReference type="GO" id="GO:0005634">
    <property type="term" value="C:nucleus"/>
    <property type="evidence" value="ECO:0007669"/>
    <property type="project" value="TreeGrafter"/>
</dbReference>
<evidence type="ECO:0000259" key="2">
    <source>
        <dbReference type="Pfam" id="PF12480"/>
    </source>
</evidence>
<dbReference type="PANTHER" id="PTHR22574:SF11">
    <property type="entry name" value="GOLGI-ASSOCIATED RAB2 INTERACTOR PROTEIN 6"/>
    <property type="match status" value="1"/>
</dbReference>
<evidence type="ECO:0000256" key="1">
    <source>
        <dbReference type="ARBA" id="ARBA00038379"/>
    </source>
</evidence>
<organism evidence="3 4">
    <name type="scientific">Phocoena sinus</name>
    <name type="common">Vaquita</name>
    <dbReference type="NCBI Taxonomy" id="42100"/>
    <lineage>
        <taxon>Eukaryota</taxon>
        <taxon>Metazoa</taxon>
        <taxon>Chordata</taxon>
        <taxon>Craniata</taxon>
        <taxon>Vertebrata</taxon>
        <taxon>Euteleostomi</taxon>
        <taxon>Mammalia</taxon>
        <taxon>Eutheria</taxon>
        <taxon>Laurasiatheria</taxon>
        <taxon>Artiodactyla</taxon>
        <taxon>Whippomorpha</taxon>
        <taxon>Cetacea</taxon>
        <taxon>Odontoceti</taxon>
        <taxon>Phocoenidae</taxon>
        <taxon>Phocoena</taxon>
    </lineage>
</organism>
<evidence type="ECO:0000313" key="3">
    <source>
        <dbReference type="Ensembl" id="ENSPSNP00000015109.1"/>
    </source>
</evidence>
<reference evidence="3" key="1">
    <citation type="submission" date="2019-08" db="EMBL/GenBank/DDBJ databases">
        <title>Phocoena sinus (Vaquita) genome, mPhoSin1, primary haplotype.</title>
        <authorList>
            <person name="Morin P."/>
            <person name="Mountcastle J."/>
            <person name="Fungtammasan C."/>
            <person name="Rhie A."/>
            <person name="Rojas-Bracho L."/>
            <person name="Smith C.R."/>
            <person name="Taylor B.L."/>
            <person name="Gulland F.M.D."/>
            <person name="Musser W."/>
            <person name="Houck M."/>
            <person name="Haase B."/>
            <person name="Paez S."/>
            <person name="Howe K."/>
            <person name="Torrance J."/>
            <person name="Formenti G."/>
            <person name="Phillippy A."/>
            <person name="Ryder O."/>
            <person name="Jarvis E.D."/>
            <person name="Fedrigo O."/>
        </authorList>
    </citation>
    <scope>NUCLEOTIDE SEQUENCE [LARGE SCALE GENOMIC DNA]</scope>
</reference>